<evidence type="ECO:0000313" key="2">
    <source>
        <dbReference type="EMBL" id="AKK03379.1"/>
    </source>
</evidence>
<proteinExistence type="predicted"/>
<dbReference type="PATRIC" id="fig|1050174.4.peg.1539"/>
<evidence type="ECO:0008006" key="4">
    <source>
        <dbReference type="Google" id="ProtNLM"/>
    </source>
</evidence>
<dbReference type="AlphaFoldDB" id="A0A0G3GQF8"/>
<sequence length="278" mass="29197">MNRCSLILLPVFFLGACSLTPAPTPNPTLNNLGHSALNDAANRTSTSSNIADLRAQQAEQLFAEVRRLCGTTKEGQTPESCLVPTADAQPSTDPANTPQRAAEQILATVGDIPAESMPLIARIHTQLAVLGAHPSITDSAPGNGGEPARKLLEWENSVVYGLHVALAYAGSATPDIESAIERHEARVEALRASIPNAPAAAPAYSLRDYPQPKDAASVKVLLTALESDTVSQWNIAASQSADAAWRAYGLSVSAESARIAAEMLTAQGKDPLQAEFAQ</sequence>
<gene>
    <name evidence="2" type="ORF">CEPID_07645</name>
</gene>
<organism evidence="2 3">
    <name type="scientific">Corynebacterium epidermidicanis</name>
    <dbReference type="NCBI Taxonomy" id="1050174"/>
    <lineage>
        <taxon>Bacteria</taxon>
        <taxon>Bacillati</taxon>
        <taxon>Actinomycetota</taxon>
        <taxon>Actinomycetes</taxon>
        <taxon>Mycobacteriales</taxon>
        <taxon>Corynebacteriaceae</taxon>
        <taxon>Corynebacterium</taxon>
    </lineage>
</organism>
<dbReference type="KEGG" id="cei:CEPID_07645"/>
<keyword evidence="1" id="KW-0732">Signal</keyword>
<dbReference type="OrthoDB" id="4422420at2"/>
<dbReference type="Proteomes" id="UP000035368">
    <property type="component" value="Chromosome"/>
</dbReference>
<accession>A0A0G3GQF8</accession>
<dbReference type="PROSITE" id="PS51257">
    <property type="entry name" value="PROKAR_LIPOPROTEIN"/>
    <property type="match status" value="1"/>
</dbReference>
<name>A0A0G3GQF8_9CORY</name>
<protein>
    <recommendedName>
        <fullName evidence="4">DUF4439 family protein</fullName>
    </recommendedName>
</protein>
<keyword evidence="3" id="KW-1185">Reference proteome</keyword>
<feature type="signal peptide" evidence="1">
    <location>
        <begin position="1"/>
        <end position="22"/>
    </location>
</feature>
<dbReference type="Gene3D" id="1.20.1260.10">
    <property type="match status" value="1"/>
</dbReference>
<dbReference type="RefSeq" id="WP_047240426.1">
    <property type="nucleotide sequence ID" value="NZ_CP011541.1"/>
</dbReference>
<feature type="chain" id="PRO_5039119549" description="DUF4439 family protein" evidence="1">
    <location>
        <begin position="23"/>
        <end position="278"/>
    </location>
</feature>
<dbReference type="InterPro" id="IPR012347">
    <property type="entry name" value="Ferritin-like"/>
</dbReference>
<reference evidence="2 3" key="1">
    <citation type="submission" date="2015-05" db="EMBL/GenBank/DDBJ databases">
        <title>Complete genome sequence of Corynebacterium epidermidicanis DSM 45586, isolated from the skin of a dog suffering from pruritus.</title>
        <authorList>
            <person name="Ruckert C."/>
            <person name="Albersmeier A."/>
            <person name="Winkler A."/>
            <person name="Tauch A."/>
        </authorList>
    </citation>
    <scope>NUCLEOTIDE SEQUENCE [LARGE SCALE GENOMIC DNA]</scope>
    <source>
        <strain evidence="2 3">DSM 45586</strain>
    </source>
</reference>
<dbReference type="EMBL" id="CP011541">
    <property type="protein sequence ID" value="AKK03379.1"/>
    <property type="molecule type" value="Genomic_DNA"/>
</dbReference>
<evidence type="ECO:0000256" key="1">
    <source>
        <dbReference type="SAM" id="SignalP"/>
    </source>
</evidence>
<dbReference type="STRING" id="1050174.CEPID_07645"/>
<dbReference type="InterPro" id="IPR009078">
    <property type="entry name" value="Ferritin-like_SF"/>
</dbReference>
<dbReference type="SUPFAM" id="SSF47240">
    <property type="entry name" value="Ferritin-like"/>
    <property type="match status" value="1"/>
</dbReference>
<evidence type="ECO:0000313" key="3">
    <source>
        <dbReference type="Proteomes" id="UP000035368"/>
    </source>
</evidence>